<gene>
    <name evidence="2" type="ORF">CW360_02340</name>
</gene>
<reference evidence="3" key="1">
    <citation type="submission" date="2017-12" db="EMBL/GenBank/DDBJ databases">
        <authorList>
            <person name="Yu X.-Y."/>
        </authorList>
    </citation>
    <scope>NUCLEOTIDE SEQUENCE [LARGE SCALE GENOMIC DNA]</scope>
    <source>
        <strain evidence="3">ZYSR67-Z</strain>
    </source>
</reference>
<dbReference type="RefSeq" id="WP_101192611.1">
    <property type="nucleotide sequence ID" value="NZ_PIYS01000003.1"/>
</dbReference>
<proteinExistence type="predicted"/>
<accession>A0A2I0CT87</accession>
<dbReference type="Proteomes" id="UP000242861">
    <property type="component" value="Unassembled WGS sequence"/>
</dbReference>
<dbReference type="PANTHER" id="PTHR34351:SF1">
    <property type="entry name" value="SLR1927 PROTEIN"/>
    <property type="match status" value="1"/>
</dbReference>
<dbReference type="AlphaFoldDB" id="A0A2I0CT87"/>
<feature type="transmembrane region" description="Helical" evidence="1">
    <location>
        <begin position="61"/>
        <end position="81"/>
    </location>
</feature>
<dbReference type="EMBL" id="PIYS01000003">
    <property type="protein sequence ID" value="PKF72579.1"/>
    <property type="molecule type" value="Genomic_DNA"/>
</dbReference>
<dbReference type="PANTHER" id="PTHR34351">
    <property type="entry name" value="SLR1927 PROTEIN-RELATED"/>
    <property type="match status" value="1"/>
</dbReference>
<keyword evidence="1" id="KW-0812">Transmembrane</keyword>
<protein>
    <submittedName>
        <fullName evidence="2">DUF58 domain-containing protein</fullName>
    </submittedName>
</protein>
<feature type="transmembrane region" description="Helical" evidence="1">
    <location>
        <begin position="32"/>
        <end position="55"/>
    </location>
</feature>
<evidence type="ECO:0000256" key="1">
    <source>
        <dbReference type="SAM" id="Phobius"/>
    </source>
</evidence>
<name>A0A2I0CT87_9PSED</name>
<evidence type="ECO:0000313" key="3">
    <source>
        <dbReference type="Proteomes" id="UP000242861"/>
    </source>
</evidence>
<keyword evidence="1" id="KW-0472">Membrane</keyword>
<evidence type="ECO:0000313" key="2">
    <source>
        <dbReference type="EMBL" id="PKF72579.1"/>
    </source>
</evidence>
<sequence>MYHSGWLQRGWRGWLDRRIPAARQLELNQRRIFILPSAAGVTFAVTLLVMLLAAINYQNSMAYALTFLLGALFVVAILHTYRNLAGLQLSASNNSAVFSGEQAAFTVQLHSPQRARLAIALGWSADALECLDVPGDGQAECRLSLPASRRGWLLAPRLRVESRYPLGLLVAWSWLDLQQRVLVYPAPLSCTLPPLAAGQQAEELDGRRARAEGVDDFAGLRAYQPGDALQRLDWKAYSRGQGLQVRQFQALAGHDWCLDLAVMEGDLESRLSQLCHWVLQLSAQQQPFALRLGGLEIAPGSGAQHREQCLQALALYGKAA</sequence>
<keyword evidence="1" id="KW-1133">Transmembrane helix</keyword>
<organism evidence="2 3">
    <name type="scientific">Pseudomonas fluvialis</name>
    <dbReference type="NCBI Taxonomy" id="1793966"/>
    <lineage>
        <taxon>Bacteria</taxon>
        <taxon>Pseudomonadati</taxon>
        <taxon>Pseudomonadota</taxon>
        <taxon>Gammaproteobacteria</taxon>
        <taxon>Pseudomonadales</taxon>
        <taxon>Pseudomonadaceae</taxon>
        <taxon>Pseudomonas</taxon>
    </lineage>
</organism>
<comment type="caution">
    <text evidence="2">The sequence shown here is derived from an EMBL/GenBank/DDBJ whole genome shotgun (WGS) entry which is preliminary data.</text>
</comment>